<evidence type="ECO:0000313" key="4">
    <source>
        <dbReference type="EMBL" id="KAK5064208.1"/>
    </source>
</evidence>
<reference evidence="4 5" key="1">
    <citation type="submission" date="2023-08" db="EMBL/GenBank/DDBJ databases">
        <title>Black Yeasts Isolated from many extreme environments.</title>
        <authorList>
            <person name="Coleine C."/>
            <person name="Stajich J.E."/>
            <person name="Selbmann L."/>
        </authorList>
    </citation>
    <scope>NUCLEOTIDE SEQUENCE [LARGE SCALE GENOMIC DNA]</scope>
    <source>
        <strain evidence="4 5">CCFEE 5792</strain>
    </source>
</reference>
<dbReference type="PANTHER" id="PTHR47840">
    <property type="entry name" value="ZN(II)2CYS6 TRANSCRIPTION FACTOR (EUROFUNG)-RELATED"/>
    <property type="match status" value="1"/>
</dbReference>
<keyword evidence="2" id="KW-0804">Transcription</keyword>
<keyword evidence="3" id="KW-0539">Nucleus</keyword>
<keyword evidence="1" id="KW-0805">Transcription regulation</keyword>
<comment type="caution">
    <text evidence="4">The sequence shown here is derived from an EMBL/GenBank/DDBJ whole genome shotgun (WGS) entry which is preliminary data.</text>
</comment>
<organism evidence="4 5">
    <name type="scientific">Exophiala bonariae</name>
    <dbReference type="NCBI Taxonomy" id="1690606"/>
    <lineage>
        <taxon>Eukaryota</taxon>
        <taxon>Fungi</taxon>
        <taxon>Dikarya</taxon>
        <taxon>Ascomycota</taxon>
        <taxon>Pezizomycotina</taxon>
        <taxon>Eurotiomycetes</taxon>
        <taxon>Chaetothyriomycetidae</taxon>
        <taxon>Chaetothyriales</taxon>
        <taxon>Herpotrichiellaceae</taxon>
        <taxon>Exophiala</taxon>
    </lineage>
</organism>
<dbReference type="PANTHER" id="PTHR47840:SF1">
    <property type="entry name" value="ZN(II)2CYS6 TRANSCRIPTION FACTOR (EUROFUNG)"/>
    <property type="match status" value="1"/>
</dbReference>
<evidence type="ECO:0008006" key="6">
    <source>
        <dbReference type="Google" id="ProtNLM"/>
    </source>
</evidence>
<keyword evidence="5" id="KW-1185">Reference proteome</keyword>
<dbReference type="CDD" id="cd12148">
    <property type="entry name" value="fungal_TF_MHR"/>
    <property type="match status" value="1"/>
</dbReference>
<evidence type="ECO:0000256" key="1">
    <source>
        <dbReference type="ARBA" id="ARBA00023015"/>
    </source>
</evidence>
<evidence type="ECO:0000313" key="5">
    <source>
        <dbReference type="Proteomes" id="UP001358417"/>
    </source>
</evidence>
<gene>
    <name evidence="4" type="ORF">LTR84_000041</name>
</gene>
<accession>A0AAV9NT77</accession>
<protein>
    <recommendedName>
        <fullName evidence="6">Transcription factor domain-containing protein</fullName>
    </recommendedName>
</protein>
<dbReference type="Proteomes" id="UP001358417">
    <property type="component" value="Unassembled WGS sequence"/>
</dbReference>
<evidence type="ECO:0000256" key="2">
    <source>
        <dbReference type="ARBA" id="ARBA00023163"/>
    </source>
</evidence>
<dbReference type="AlphaFoldDB" id="A0AAV9NT77"/>
<dbReference type="GeneID" id="89968263"/>
<name>A0AAV9NT77_9EURO</name>
<proteinExistence type="predicted"/>
<sequence>MQDFEHIGAYDYVAAMNAVLHHYETPEKSDCGSAQTKASIKPDQTRRPFQSVFEHEMGLKTSSPVLSQVFSNSMMSQTSIDPDNLSSKFQVLTFADEASATDSDKLLSTIASEPYIMEVLEVSTHWWISWRDQAFALHEVFLNAEYLPAHVNTALAMDSNVAGGAKSKPIPISLQDFVRSKLAQKDNAIAIATGLLGIAMSLQVLRSGIDDTPLHLSCPPGELMDRIVLAVDSVVLSSSANSSYMNDPSILLLLMARSKMYAEGNQVHKSFLILRTAIHAAKAMGFVDPNTKLRPSQIFPGVPNAEEGAKTSAVSTETGEDVTQLVVRQRFLGSILELDRLMSMVLGFPYYMDENFTDQLAFAVLRDEAGLQVDSSQPNTSNIDIKMRALRRIVAIIAGKTNDRNVRASSGIDDSVLHAETMNLQASLIEAGATMPPGWWNMETHVEAIPSDPFFVHEHLMTQLWYWQTQAFLHLLFMLKPMPSHEHLVTSTATNNTSPSPDMGTIDIYQENRILCFQGCRGVLRIFNLLRANPTMAVYVCNCDDFQGVLTGCILLVGLLMCKAMCPGEVLRDRNNLVAWPGQDEITESLALVEETKDLFRYRSQRQGGFISKQGLKVLVELGSFFDDDVADDADDGAGHDSLGFADTHIGVEKGIPQGKPRRRVVIMPYFGTINLEFGPSAIQPIRPYLDPVVGIEQYTVDNMLPAFDGPNSIANPPLNPPVSSNGHSIRDGDMASAVRVEQLKPDHEAFAGPDCTEYSYPDIWPHSSTEDWTDVNTGEGEMDANFYNGVDGNNNGPGLAYAPFRIDGPDVNPGWDQFLFGDELGKDWNVELPEWYALDDVTWNE</sequence>
<dbReference type="EMBL" id="JAVRRD010000001">
    <property type="protein sequence ID" value="KAK5064208.1"/>
    <property type="molecule type" value="Genomic_DNA"/>
</dbReference>
<dbReference type="RefSeq" id="XP_064711532.1">
    <property type="nucleotide sequence ID" value="XM_064843672.1"/>
</dbReference>
<evidence type="ECO:0000256" key="3">
    <source>
        <dbReference type="ARBA" id="ARBA00023242"/>
    </source>
</evidence>